<evidence type="ECO:0000256" key="3">
    <source>
        <dbReference type="ARBA" id="ARBA00012513"/>
    </source>
</evidence>
<evidence type="ECO:0000256" key="9">
    <source>
        <dbReference type="ARBA" id="ARBA00022840"/>
    </source>
</evidence>
<accession>A0ABQ0ENI7</accession>
<dbReference type="SUPFAM" id="SSF56112">
    <property type="entry name" value="Protein kinase-like (PK-like)"/>
    <property type="match status" value="1"/>
</dbReference>
<dbReference type="InterPro" id="IPR048637">
    <property type="entry name" value="MELK_UBA"/>
</dbReference>
<evidence type="ECO:0000256" key="6">
    <source>
        <dbReference type="ARBA" id="ARBA00022679"/>
    </source>
</evidence>
<dbReference type="PROSITE" id="PS00108">
    <property type="entry name" value="PROTEIN_KINASE_ST"/>
    <property type="match status" value="1"/>
</dbReference>
<evidence type="ECO:0000256" key="7">
    <source>
        <dbReference type="ARBA" id="ARBA00022741"/>
    </source>
</evidence>
<keyword evidence="7 15" id="KW-0547">Nucleotide-binding</keyword>
<sequence length="804" mass="91161">MKDYDELLKYYELYETIGTGGFAKVKLARHVLTGEMVAIKIMDKSALGSDLPRVKTEIDALKNLRHQHICQLYHVLETKNKIFMVLEYCPGGELFDYIISQDRLSEEETRVVFRQILSAVAYVHSQGYAHRDLKPENLLFDENHKLKLIDFGLCAKPMRQQGLPSADVLWEPHLCSPRELIQGKSYLGSEADVWSMGILLYVLMCGFLPFDDDNVMTLYKKIMMFLASGLRELESRRVEITQFFSRNPKAIVKRTAQWVIKIASLGAGLRDEADSSCARLICIKYKTKCRIAGRGKYEVPKWLSPSSILLLQQMLQVDPKKRISMKNLLNHPWIMQDYSCPVEWQSKTPVYVCGCLPASCDQGGQKGTWGLLELELQMVVSHHMGAGNRTSLTHLDEDCITELSVHHRNSRQTMEDLISSNSMGNNLKIKQFELQRKLAQKYVIETKQLSGVWKFFLCRAALGVQARCGEMWQYDHLTATYLLLLAKKARGKPARLRLLSSCGAASTTPKSKNLSLEDMTTSDDNCGAGLIDYELCKDNLLASKTPQVTKHLTESNYGASKSPMPGVRKALANKLMDKENMSTPKSSVKNEEQFVFSEPKIPVSKNQYKREILASPTRFTTPEKARAQCLREVRTPVNSAGADTLTTGVISPERRCRSMEVDLNQAHMEDTPKRKGTNVFGSLERGLDKVLTALTRNKKKGSAKDGPRKRKLHYNVTTTRLVNPDQLLSEIMAVLPKKNVDFVQKGYTLKCQTQSDFGKVTMQFELEVCQLQRPDVVGIRRQRLKGDAWVYKRLVEDILSDCKM</sequence>
<dbReference type="Proteomes" id="UP001623349">
    <property type="component" value="Unassembled WGS sequence"/>
</dbReference>
<dbReference type="InterPro" id="IPR000719">
    <property type="entry name" value="Prot_kinase_dom"/>
</dbReference>
<dbReference type="Pfam" id="PF21594">
    <property type="entry name" value="UBA_MELK"/>
    <property type="match status" value="2"/>
</dbReference>
<dbReference type="GO" id="GO:0016301">
    <property type="term" value="F:kinase activity"/>
    <property type="evidence" value="ECO:0007669"/>
    <property type="project" value="UniProtKB-KW"/>
</dbReference>
<keyword evidence="10" id="KW-0446">Lipid-binding</keyword>
<dbReference type="PANTHER" id="PTHR24346:SF30">
    <property type="entry name" value="MATERNAL EMBRYONIC LEUCINE ZIPPER KINASE"/>
    <property type="match status" value="1"/>
</dbReference>
<evidence type="ECO:0000256" key="5">
    <source>
        <dbReference type="ARBA" id="ARBA00022527"/>
    </source>
</evidence>
<keyword evidence="4" id="KW-1003">Cell membrane</keyword>
<dbReference type="PROSITE" id="PS00107">
    <property type="entry name" value="PROTEIN_KINASE_ATP"/>
    <property type="match status" value="1"/>
</dbReference>
<proteinExistence type="inferred from homology"/>
<keyword evidence="8 18" id="KW-0418">Kinase</keyword>
<dbReference type="InterPro" id="IPR008271">
    <property type="entry name" value="Ser/Thr_kinase_AS"/>
</dbReference>
<organism evidence="18 19">
    <name type="scientific">Apodemus speciosus</name>
    <name type="common">Large Japanese field mouse</name>
    <dbReference type="NCBI Taxonomy" id="105296"/>
    <lineage>
        <taxon>Eukaryota</taxon>
        <taxon>Metazoa</taxon>
        <taxon>Chordata</taxon>
        <taxon>Craniata</taxon>
        <taxon>Vertebrata</taxon>
        <taxon>Euteleostomi</taxon>
        <taxon>Mammalia</taxon>
        <taxon>Eutheria</taxon>
        <taxon>Euarchontoglires</taxon>
        <taxon>Glires</taxon>
        <taxon>Rodentia</taxon>
        <taxon>Myomorpha</taxon>
        <taxon>Muroidea</taxon>
        <taxon>Muridae</taxon>
        <taxon>Murinae</taxon>
        <taxon>Apodemus</taxon>
    </lineage>
</organism>
<keyword evidence="9 15" id="KW-0067">ATP-binding</keyword>
<comment type="similarity">
    <text evidence="2">Belongs to the protein kinase superfamily. CAMK Ser/Thr protein kinase family. SNF1 subfamily.</text>
</comment>
<dbReference type="PROSITE" id="PS50032">
    <property type="entry name" value="KA1"/>
    <property type="match status" value="1"/>
</dbReference>
<feature type="binding site" evidence="15">
    <location>
        <position position="40"/>
    </location>
    <ligand>
        <name>ATP</name>
        <dbReference type="ChEBI" id="CHEBI:30616"/>
    </ligand>
</feature>
<dbReference type="InterPro" id="IPR028375">
    <property type="entry name" value="KA1/Ssp2_C"/>
</dbReference>
<keyword evidence="6" id="KW-0808">Transferase</keyword>
<evidence type="ECO:0000256" key="14">
    <source>
        <dbReference type="ARBA" id="ARBA00048679"/>
    </source>
</evidence>
<evidence type="ECO:0000256" key="11">
    <source>
        <dbReference type="ARBA" id="ARBA00023136"/>
    </source>
</evidence>
<evidence type="ECO:0000256" key="1">
    <source>
        <dbReference type="ARBA" id="ARBA00004202"/>
    </source>
</evidence>
<comment type="caution">
    <text evidence="18">The sequence shown here is derived from an EMBL/GenBank/DDBJ whole genome shotgun (WGS) entry which is preliminary data.</text>
</comment>
<evidence type="ECO:0000259" key="17">
    <source>
        <dbReference type="PROSITE" id="PS50032"/>
    </source>
</evidence>
<comment type="catalytic activity">
    <reaction evidence="13">
        <text>L-threonyl-[protein] + ATP = O-phospho-L-threonyl-[protein] + ADP + H(+)</text>
        <dbReference type="Rhea" id="RHEA:46608"/>
        <dbReference type="Rhea" id="RHEA-COMP:11060"/>
        <dbReference type="Rhea" id="RHEA-COMP:11605"/>
        <dbReference type="ChEBI" id="CHEBI:15378"/>
        <dbReference type="ChEBI" id="CHEBI:30013"/>
        <dbReference type="ChEBI" id="CHEBI:30616"/>
        <dbReference type="ChEBI" id="CHEBI:61977"/>
        <dbReference type="ChEBI" id="CHEBI:456216"/>
        <dbReference type="EC" id="2.7.11.1"/>
    </reaction>
</comment>
<evidence type="ECO:0000256" key="12">
    <source>
        <dbReference type="ARBA" id="ARBA00023306"/>
    </source>
</evidence>
<comment type="catalytic activity">
    <reaction evidence="14">
        <text>L-seryl-[protein] + ATP = O-phospho-L-seryl-[protein] + ADP + H(+)</text>
        <dbReference type="Rhea" id="RHEA:17989"/>
        <dbReference type="Rhea" id="RHEA-COMP:9863"/>
        <dbReference type="Rhea" id="RHEA-COMP:11604"/>
        <dbReference type="ChEBI" id="CHEBI:15378"/>
        <dbReference type="ChEBI" id="CHEBI:29999"/>
        <dbReference type="ChEBI" id="CHEBI:30616"/>
        <dbReference type="ChEBI" id="CHEBI:83421"/>
        <dbReference type="ChEBI" id="CHEBI:456216"/>
        <dbReference type="EC" id="2.7.11.1"/>
    </reaction>
</comment>
<feature type="domain" description="Protein kinase" evidence="16">
    <location>
        <begin position="11"/>
        <end position="334"/>
    </location>
</feature>
<dbReference type="EMBL" id="BAAFST010000004">
    <property type="protein sequence ID" value="GAB1288457.1"/>
    <property type="molecule type" value="Genomic_DNA"/>
</dbReference>
<evidence type="ECO:0000256" key="15">
    <source>
        <dbReference type="PROSITE-ProRule" id="PRU10141"/>
    </source>
</evidence>
<dbReference type="Pfam" id="PF02149">
    <property type="entry name" value="KA1"/>
    <property type="match status" value="1"/>
</dbReference>
<evidence type="ECO:0000313" key="19">
    <source>
        <dbReference type="Proteomes" id="UP001623349"/>
    </source>
</evidence>
<dbReference type="Pfam" id="PF00069">
    <property type="entry name" value="Pkinase"/>
    <property type="match status" value="1"/>
</dbReference>
<feature type="domain" description="KA1" evidence="17">
    <location>
        <begin position="755"/>
        <end position="804"/>
    </location>
</feature>
<keyword evidence="19" id="KW-1185">Reference proteome</keyword>
<dbReference type="Gene3D" id="3.30.310.80">
    <property type="entry name" value="Kinase associated domain 1, KA1"/>
    <property type="match status" value="1"/>
</dbReference>
<reference evidence="18 19" key="1">
    <citation type="submission" date="2024-08" db="EMBL/GenBank/DDBJ databases">
        <title>The draft genome of Apodemus speciosus.</title>
        <authorList>
            <person name="Nabeshima K."/>
            <person name="Suzuki S."/>
            <person name="Onuma M."/>
        </authorList>
    </citation>
    <scope>NUCLEOTIDE SEQUENCE [LARGE SCALE GENOMIC DNA]</scope>
    <source>
        <strain evidence="18">IB14-021</strain>
    </source>
</reference>
<evidence type="ECO:0000256" key="13">
    <source>
        <dbReference type="ARBA" id="ARBA00047899"/>
    </source>
</evidence>
<dbReference type="InterPro" id="IPR001772">
    <property type="entry name" value="KA1_dom"/>
</dbReference>
<dbReference type="CDD" id="cd12198">
    <property type="entry name" value="MELK_C"/>
    <property type="match status" value="1"/>
</dbReference>
<evidence type="ECO:0000259" key="16">
    <source>
        <dbReference type="PROSITE" id="PS50011"/>
    </source>
</evidence>
<evidence type="ECO:0000256" key="4">
    <source>
        <dbReference type="ARBA" id="ARBA00022475"/>
    </source>
</evidence>
<protein>
    <recommendedName>
        <fullName evidence="3">non-specific serine/threonine protein kinase</fullName>
        <ecNumber evidence="3">2.7.11.1</ecNumber>
    </recommendedName>
</protein>
<gene>
    <name evidence="18" type="ORF">APTSU1_000368700</name>
</gene>
<evidence type="ECO:0000313" key="18">
    <source>
        <dbReference type="EMBL" id="GAB1288457.1"/>
    </source>
</evidence>
<keyword evidence="12" id="KW-0131">Cell cycle</keyword>
<dbReference type="SUPFAM" id="SSF103243">
    <property type="entry name" value="KA1-like"/>
    <property type="match status" value="1"/>
</dbReference>
<dbReference type="SMART" id="SM00220">
    <property type="entry name" value="S_TKc"/>
    <property type="match status" value="1"/>
</dbReference>
<dbReference type="Gene3D" id="1.10.510.10">
    <property type="entry name" value="Transferase(Phosphotransferase) domain 1"/>
    <property type="match status" value="2"/>
</dbReference>
<dbReference type="InterPro" id="IPR017441">
    <property type="entry name" value="Protein_kinase_ATP_BS"/>
</dbReference>
<name>A0ABQ0ENI7_APOSI</name>
<evidence type="ECO:0000256" key="10">
    <source>
        <dbReference type="ARBA" id="ARBA00023121"/>
    </source>
</evidence>
<dbReference type="PANTHER" id="PTHR24346">
    <property type="entry name" value="MAP/MICROTUBULE AFFINITY-REGULATING KINASE"/>
    <property type="match status" value="1"/>
</dbReference>
<dbReference type="InterPro" id="IPR011009">
    <property type="entry name" value="Kinase-like_dom_sf"/>
</dbReference>
<keyword evidence="5" id="KW-0723">Serine/threonine-protein kinase</keyword>
<evidence type="ECO:0000256" key="8">
    <source>
        <dbReference type="ARBA" id="ARBA00022777"/>
    </source>
</evidence>
<evidence type="ECO:0000256" key="2">
    <source>
        <dbReference type="ARBA" id="ARBA00006234"/>
    </source>
</evidence>
<dbReference type="EC" id="2.7.11.1" evidence="3"/>
<dbReference type="PROSITE" id="PS50011">
    <property type="entry name" value="PROTEIN_KINASE_DOM"/>
    <property type="match status" value="1"/>
</dbReference>
<keyword evidence="11" id="KW-0472">Membrane</keyword>
<comment type="subcellular location">
    <subcellularLocation>
        <location evidence="1">Cell membrane</location>
        <topology evidence="1">Peripheral membrane protein</topology>
    </subcellularLocation>
</comment>